<dbReference type="PIRSF" id="PIRSF000103">
    <property type="entry name" value="HIBADH"/>
    <property type="match status" value="1"/>
</dbReference>
<evidence type="ECO:0000259" key="5">
    <source>
        <dbReference type="Pfam" id="PF03446"/>
    </source>
</evidence>
<dbReference type="PANTHER" id="PTHR43060">
    <property type="entry name" value="3-HYDROXYISOBUTYRATE DEHYDROGENASE-LIKE 1, MITOCHONDRIAL-RELATED"/>
    <property type="match status" value="1"/>
</dbReference>
<dbReference type="GO" id="GO:0051287">
    <property type="term" value="F:NAD binding"/>
    <property type="evidence" value="ECO:0007669"/>
    <property type="project" value="InterPro"/>
</dbReference>
<dbReference type="GO" id="GO:0016491">
    <property type="term" value="F:oxidoreductase activity"/>
    <property type="evidence" value="ECO:0007669"/>
    <property type="project" value="UniProtKB-KW"/>
</dbReference>
<dbReference type="InterPro" id="IPR002204">
    <property type="entry name" value="3-OH-isobutyrate_DH-rel_CS"/>
</dbReference>
<evidence type="ECO:0000256" key="3">
    <source>
        <dbReference type="ARBA" id="ARBA00023027"/>
    </source>
</evidence>
<evidence type="ECO:0000256" key="4">
    <source>
        <dbReference type="PIRSR" id="PIRSR000103-1"/>
    </source>
</evidence>
<dbReference type="Proteomes" id="UP000199662">
    <property type="component" value="Unassembled WGS sequence"/>
</dbReference>
<comment type="similarity">
    <text evidence="1">Belongs to the HIBADH-related family.</text>
</comment>
<reference evidence="7 8" key="1">
    <citation type="submission" date="2016-10" db="EMBL/GenBank/DDBJ databases">
        <authorList>
            <person name="de Groot N.N."/>
        </authorList>
    </citation>
    <scope>NUCLEOTIDE SEQUENCE [LARGE SCALE GENOMIC DNA]</scope>
    <source>
        <strain evidence="7 8">DSM 2179</strain>
    </source>
</reference>
<dbReference type="Gene3D" id="1.10.1040.10">
    <property type="entry name" value="N-(1-d-carboxylethyl)-l-norvaline Dehydrogenase, domain 2"/>
    <property type="match status" value="1"/>
</dbReference>
<dbReference type="GO" id="GO:0016054">
    <property type="term" value="P:organic acid catabolic process"/>
    <property type="evidence" value="ECO:0007669"/>
    <property type="project" value="UniProtKB-ARBA"/>
</dbReference>
<dbReference type="EMBL" id="FNZK01000001">
    <property type="protein sequence ID" value="SEI78188.1"/>
    <property type="molecule type" value="Genomic_DNA"/>
</dbReference>
<dbReference type="InterPro" id="IPR008927">
    <property type="entry name" value="6-PGluconate_DH-like_C_sf"/>
</dbReference>
<sequence length="298" mass="30901">MSKVGFVGLGIMGKPMVLNLLKAGIETTVYDINPAAVDALKEAGAKGAVSPKELAGGNDVIITMVPNAKIVGILLEGPDGILAGVKPGTVIVDMSSVSPVDSKYFAELAKSKQCPFLDSPVSGGEPGAIHATLAFMVGGDEAVVEQIRDVYDAMGTSITVVGPNGSGSVAKLANQIMVNLNIAAVSEALILAQKAGADPKKVYEAVRGGLAGSTVLDAKAPMMFNRNFKPGGTLAINLKDITNVMDTAKSLEVPLILTSQLQQIMLSLKSDGHIMDDHSGIVQFYEKISGVEVKTPQK</sequence>
<dbReference type="PROSITE" id="PS00895">
    <property type="entry name" value="3_HYDROXYISOBUT_DH"/>
    <property type="match status" value="1"/>
</dbReference>
<dbReference type="Pfam" id="PF14833">
    <property type="entry name" value="NAD_binding_11"/>
    <property type="match status" value="1"/>
</dbReference>
<dbReference type="GO" id="GO:0050661">
    <property type="term" value="F:NADP binding"/>
    <property type="evidence" value="ECO:0007669"/>
    <property type="project" value="InterPro"/>
</dbReference>
<dbReference type="PANTHER" id="PTHR43060:SF3">
    <property type="entry name" value="2-HYDROXY-3-OXOPROPIONATE REDUCTASE"/>
    <property type="match status" value="1"/>
</dbReference>
<name>A0A1H6TDQ7_9FIRM</name>
<protein>
    <submittedName>
        <fullName evidence="7">2-hydroxy-3-oxopropionate reductase</fullName>
    </submittedName>
</protein>
<evidence type="ECO:0000256" key="2">
    <source>
        <dbReference type="ARBA" id="ARBA00023002"/>
    </source>
</evidence>
<dbReference type="SUPFAM" id="SSF48179">
    <property type="entry name" value="6-phosphogluconate dehydrogenase C-terminal domain-like"/>
    <property type="match status" value="1"/>
</dbReference>
<dbReference type="NCBIfam" id="NF008592">
    <property type="entry name" value="PRK11559.1"/>
    <property type="match status" value="1"/>
</dbReference>
<evidence type="ECO:0000256" key="1">
    <source>
        <dbReference type="ARBA" id="ARBA00009080"/>
    </source>
</evidence>
<evidence type="ECO:0000313" key="7">
    <source>
        <dbReference type="EMBL" id="SEI78188.1"/>
    </source>
</evidence>
<dbReference type="Pfam" id="PF03446">
    <property type="entry name" value="NAD_binding_2"/>
    <property type="match status" value="1"/>
</dbReference>
<evidence type="ECO:0000259" key="6">
    <source>
        <dbReference type="Pfam" id="PF14833"/>
    </source>
</evidence>
<dbReference type="Gene3D" id="3.40.50.720">
    <property type="entry name" value="NAD(P)-binding Rossmann-like Domain"/>
    <property type="match status" value="1"/>
</dbReference>
<dbReference type="InterPro" id="IPR015815">
    <property type="entry name" value="HIBADH-related"/>
</dbReference>
<dbReference type="InterPro" id="IPR029154">
    <property type="entry name" value="HIBADH-like_NADP-bd"/>
</dbReference>
<organism evidence="7 8">
    <name type="scientific">Propionispira arboris</name>
    <dbReference type="NCBI Taxonomy" id="84035"/>
    <lineage>
        <taxon>Bacteria</taxon>
        <taxon>Bacillati</taxon>
        <taxon>Bacillota</taxon>
        <taxon>Negativicutes</taxon>
        <taxon>Selenomonadales</taxon>
        <taxon>Selenomonadaceae</taxon>
        <taxon>Propionispira</taxon>
    </lineage>
</organism>
<accession>A0A1H6TDQ7</accession>
<dbReference type="InterPro" id="IPR006115">
    <property type="entry name" value="6PGDH_NADP-bd"/>
</dbReference>
<keyword evidence="8" id="KW-1185">Reference proteome</keyword>
<dbReference type="InterPro" id="IPR036291">
    <property type="entry name" value="NAD(P)-bd_dom_sf"/>
</dbReference>
<dbReference type="InterPro" id="IPR013328">
    <property type="entry name" value="6PGD_dom2"/>
</dbReference>
<gene>
    <name evidence="7" type="ORF">SAMN05660742_10129</name>
</gene>
<evidence type="ECO:0000313" key="8">
    <source>
        <dbReference type="Proteomes" id="UP000199662"/>
    </source>
</evidence>
<keyword evidence="3" id="KW-0520">NAD</keyword>
<keyword evidence="2" id="KW-0560">Oxidoreductase</keyword>
<dbReference type="AlphaFoldDB" id="A0A1H6TDQ7"/>
<dbReference type="STRING" id="84035.SAMN05660742_10129"/>
<dbReference type="SUPFAM" id="SSF51735">
    <property type="entry name" value="NAD(P)-binding Rossmann-fold domains"/>
    <property type="match status" value="1"/>
</dbReference>
<feature type="domain" description="3-hydroxyisobutyrate dehydrogenase-like NAD-binding" evidence="6">
    <location>
        <begin position="165"/>
        <end position="285"/>
    </location>
</feature>
<dbReference type="RefSeq" id="WP_091828296.1">
    <property type="nucleotide sequence ID" value="NZ_FNZK01000001.1"/>
</dbReference>
<feature type="active site" evidence="4">
    <location>
        <position position="171"/>
    </location>
</feature>
<feature type="domain" description="6-phosphogluconate dehydrogenase NADP-binding" evidence="5">
    <location>
        <begin position="3"/>
        <end position="162"/>
    </location>
</feature>
<proteinExistence type="inferred from homology"/>